<feature type="transmembrane region" description="Helical" evidence="1">
    <location>
        <begin position="100"/>
        <end position="123"/>
    </location>
</feature>
<dbReference type="AlphaFoldDB" id="A0A0A1MRG4"/>
<feature type="transmembrane region" description="Helical" evidence="1">
    <location>
        <begin position="156"/>
        <end position="177"/>
    </location>
</feature>
<keyword evidence="1" id="KW-0812">Transmembrane</keyword>
<feature type="transmembrane region" description="Helical" evidence="1">
    <location>
        <begin position="184"/>
        <end position="202"/>
    </location>
</feature>
<feature type="transmembrane region" description="Helical" evidence="1">
    <location>
        <begin position="237"/>
        <end position="255"/>
    </location>
</feature>
<evidence type="ECO:0000313" key="3">
    <source>
        <dbReference type="Proteomes" id="UP000040453"/>
    </source>
</evidence>
<name>A0A0A1MRG4_9BACI</name>
<sequence>MQLLKADFFKLSRSISPWALFLLALISAIIFAACSHYVATDSLSIETASGSLSLFSETQMMALLGSIAAGICLTTDFENKIIENAVSGGHSRNAIIINKMISFFILIALLYLPYAAITLLFAFTDAAFSGFLPTPALNILSGAAEQISTAGLFGKILLINGLSLFIFISQLMVSIFFMFLFKKAVLVITATYMTSLILGPVSSLNETIHSVMAYTPYGIDLSQLTFHMSSKFIGESFLISFVFILVFYLASFLIFRKAEVK</sequence>
<feature type="transmembrane region" description="Helical" evidence="1">
    <location>
        <begin position="20"/>
        <end position="39"/>
    </location>
</feature>
<dbReference type="OrthoDB" id="1738593at2"/>
<dbReference type="STRING" id="545501.BN997_02129"/>
<gene>
    <name evidence="2" type="ORF">BN997_02129</name>
</gene>
<reference evidence="2 3" key="1">
    <citation type="submission" date="2014-11" db="EMBL/GenBank/DDBJ databases">
        <authorList>
            <person name="Urmite Genomes Urmite Genomes"/>
        </authorList>
    </citation>
    <scope>NUCLEOTIDE SEQUENCE [LARGE SCALE GENOMIC DNA]</scope>
    <source>
        <strain evidence="2 3">Oc5</strain>
    </source>
</reference>
<protein>
    <submittedName>
        <fullName evidence="2">ABC-2 family transporter protein</fullName>
    </submittedName>
</protein>
<proteinExistence type="predicted"/>
<dbReference type="Proteomes" id="UP000040453">
    <property type="component" value="Unassembled WGS sequence"/>
</dbReference>
<dbReference type="RefSeq" id="WP_042531974.1">
    <property type="nucleotide sequence ID" value="NZ_CDGG01000001.1"/>
</dbReference>
<dbReference type="EMBL" id="CDGG01000001">
    <property type="protein sequence ID" value="CEI82269.1"/>
    <property type="molecule type" value="Genomic_DNA"/>
</dbReference>
<keyword evidence="1" id="KW-0472">Membrane</keyword>
<organism evidence="2 3">
    <name type="scientific">Oceanobacillus oncorhynchi</name>
    <dbReference type="NCBI Taxonomy" id="545501"/>
    <lineage>
        <taxon>Bacteria</taxon>
        <taxon>Bacillati</taxon>
        <taxon>Bacillota</taxon>
        <taxon>Bacilli</taxon>
        <taxon>Bacillales</taxon>
        <taxon>Bacillaceae</taxon>
        <taxon>Oceanobacillus</taxon>
    </lineage>
</organism>
<keyword evidence="3" id="KW-1185">Reference proteome</keyword>
<evidence type="ECO:0000313" key="2">
    <source>
        <dbReference type="EMBL" id="CEI82269.1"/>
    </source>
</evidence>
<accession>A0A0A1MRG4</accession>
<keyword evidence="1" id="KW-1133">Transmembrane helix</keyword>
<dbReference type="PROSITE" id="PS51257">
    <property type="entry name" value="PROKAR_LIPOPROTEIN"/>
    <property type="match status" value="1"/>
</dbReference>
<evidence type="ECO:0000256" key="1">
    <source>
        <dbReference type="SAM" id="Phobius"/>
    </source>
</evidence>